<dbReference type="Proteomes" id="UP000288711">
    <property type="component" value="Unassembled WGS sequence"/>
</dbReference>
<keyword evidence="1" id="KW-0812">Transmembrane</keyword>
<gene>
    <name evidence="2" type="ORF">B277_09442</name>
    <name evidence="3" type="ORF">CWN80_13960</name>
</gene>
<dbReference type="Proteomes" id="UP000004474">
    <property type="component" value="Unassembled WGS sequence"/>
</dbReference>
<feature type="transmembrane region" description="Helical" evidence="1">
    <location>
        <begin position="20"/>
        <end position="40"/>
    </location>
</feature>
<feature type="transmembrane region" description="Helical" evidence="1">
    <location>
        <begin position="93"/>
        <end position="114"/>
    </location>
</feature>
<evidence type="ECO:0000313" key="4">
    <source>
        <dbReference type="Proteomes" id="UP000004474"/>
    </source>
</evidence>
<proteinExistence type="predicted"/>
<dbReference type="EMBL" id="ALWX01000041">
    <property type="protein sequence ID" value="EKA61089.1"/>
    <property type="molecule type" value="Genomic_DNA"/>
</dbReference>
<dbReference type="AlphaFoldDB" id="K1DXG9"/>
<accession>K1DXG9</accession>
<keyword evidence="1" id="KW-0472">Membrane</keyword>
<evidence type="ECO:0000313" key="2">
    <source>
        <dbReference type="EMBL" id="EKA61089.1"/>
    </source>
</evidence>
<name>K1DXG9_9MICO</name>
<organism evidence="2 4">
    <name type="scientific">Janibacter hoylei PVAS-1</name>
    <dbReference type="NCBI Taxonomy" id="1210046"/>
    <lineage>
        <taxon>Bacteria</taxon>
        <taxon>Bacillati</taxon>
        <taxon>Actinomycetota</taxon>
        <taxon>Actinomycetes</taxon>
        <taxon>Micrococcales</taxon>
        <taxon>Intrasporangiaceae</taxon>
        <taxon>Janibacter</taxon>
    </lineage>
</organism>
<dbReference type="PATRIC" id="fig|1210046.3.peg.1805"/>
<evidence type="ECO:0000313" key="5">
    <source>
        <dbReference type="Proteomes" id="UP000288711"/>
    </source>
</evidence>
<reference evidence="3" key="3">
    <citation type="submission" date="2017-11" db="EMBL/GenBank/DDBJ databases">
        <authorList>
            <person name="Seuylemezian A."/>
            <person name="Cooper K."/>
            <person name="Vaishampayan P."/>
        </authorList>
    </citation>
    <scope>NUCLEOTIDE SEQUENCE</scope>
    <source>
        <strain evidence="3">PVAS-1</strain>
    </source>
</reference>
<evidence type="ECO:0000256" key="1">
    <source>
        <dbReference type="SAM" id="Phobius"/>
    </source>
</evidence>
<feature type="transmembrane region" description="Helical" evidence="1">
    <location>
        <begin position="61"/>
        <end position="87"/>
    </location>
</feature>
<dbReference type="EMBL" id="PIPF01000013">
    <property type="protein sequence ID" value="RWU81884.1"/>
    <property type="molecule type" value="Genomic_DNA"/>
</dbReference>
<evidence type="ECO:0000313" key="3">
    <source>
        <dbReference type="EMBL" id="RWU81884.1"/>
    </source>
</evidence>
<keyword evidence="5" id="KW-1185">Reference proteome</keyword>
<dbReference type="RefSeq" id="WP_007927433.1">
    <property type="nucleotide sequence ID" value="NZ_ALWX01000041.1"/>
</dbReference>
<dbReference type="STRING" id="1210046.B277_09442"/>
<keyword evidence="1" id="KW-1133">Transmembrane helix</keyword>
<comment type="caution">
    <text evidence="2">The sequence shown here is derived from an EMBL/GenBank/DDBJ whole genome shotgun (WGS) entry which is preliminary data.</text>
</comment>
<reference evidence="2 4" key="2">
    <citation type="journal article" date="2012" name="J. Bacteriol.">
        <title>Genome Sequence of Janibacter hoylei MTCC8307, Isolated from the Stratospheric Air.</title>
        <authorList>
            <person name="Pawar S.P."/>
            <person name="Dhotre D.P."/>
            <person name="Shetty S.A."/>
            <person name="Chowdhury S.P."/>
            <person name="Chaudhari B.L."/>
            <person name="Shouche Y.S."/>
        </authorList>
    </citation>
    <scope>NUCLEOTIDE SEQUENCE [LARGE SCALE GENOMIC DNA]</scope>
    <source>
        <strain evidence="2 4">PVAS-1</strain>
    </source>
</reference>
<sequence>MTRNRAGAHRRPRSTGEHHWHPVGGLLTLLLVAPAAAVLTSRLRGLLELDRLGAACTGTDLLGPLLLQGLPVVVLIIAIPAALLSLAHRATGWTWLLLVLGVTALLEVGLRVWLPQCA</sequence>
<reference evidence="3 5" key="1">
    <citation type="journal article" date="2009" name="Int. J. Syst. Evol. Microbiol.">
        <title>Janibacter hoylei sp. nov., Bacillus isronensis sp. nov. and Bacillus aryabhattai sp. nov., isolated from cryotubes used for collecting air from the upper atmosphere.</title>
        <authorList>
            <person name="Shivaji S."/>
            <person name="Chaturvedi P."/>
            <person name="Begum Z."/>
            <person name="Pindi P.K."/>
            <person name="Manorama R."/>
            <person name="Padmanaban D.A."/>
            <person name="Shouche Y.S."/>
            <person name="Pawar S."/>
            <person name="Vaishampayan P."/>
            <person name="Dutt C.B."/>
            <person name="Datta G.N."/>
            <person name="Manchanda R.K."/>
            <person name="Rao U.R."/>
            <person name="Bhargava P.M."/>
            <person name="Narlikar J.V."/>
        </authorList>
    </citation>
    <scope>NUCLEOTIDE SEQUENCE [LARGE SCALE GENOMIC DNA]</scope>
    <source>
        <strain evidence="3 5">PVAS-1</strain>
    </source>
</reference>
<protein>
    <submittedName>
        <fullName evidence="2">Uncharacterized protein</fullName>
    </submittedName>
</protein>